<proteinExistence type="predicted"/>
<organism evidence="2 3">
    <name type="scientific">Melipona bicolor</name>
    <dbReference type="NCBI Taxonomy" id="60889"/>
    <lineage>
        <taxon>Eukaryota</taxon>
        <taxon>Metazoa</taxon>
        <taxon>Ecdysozoa</taxon>
        <taxon>Arthropoda</taxon>
        <taxon>Hexapoda</taxon>
        <taxon>Insecta</taxon>
        <taxon>Pterygota</taxon>
        <taxon>Neoptera</taxon>
        <taxon>Endopterygota</taxon>
        <taxon>Hymenoptera</taxon>
        <taxon>Apocrita</taxon>
        <taxon>Aculeata</taxon>
        <taxon>Apoidea</taxon>
        <taxon>Anthophila</taxon>
        <taxon>Apidae</taxon>
        <taxon>Melipona</taxon>
    </lineage>
</organism>
<dbReference type="EMBL" id="JAHYIQ010000031">
    <property type="protein sequence ID" value="KAK1120542.1"/>
    <property type="molecule type" value="Genomic_DNA"/>
</dbReference>
<protein>
    <submittedName>
        <fullName evidence="2">Uncharacterized protein</fullName>
    </submittedName>
</protein>
<evidence type="ECO:0000256" key="1">
    <source>
        <dbReference type="SAM" id="MobiDB-lite"/>
    </source>
</evidence>
<feature type="region of interest" description="Disordered" evidence="1">
    <location>
        <begin position="45"/>
        <end position="88"/>
    </location>
</feature>
<feature type="non-terminal residue" evidence="2">
    <location>
        <position position="1"/>
    </location>
</feature>
<comment type="caution">
    <text evidence="2">The sequence shown here is derived from an EMBL/GenBank/DDBJ whole genome shotgun (WGS) entry which is preliminary data.</text>
</comment>
<sequence length="88" mass="9928">KQSTNYPELVLRRVVKKVEEEAGGWVKDEGRGVRDDPQTIQQNATQYSKTNQSRHPPNAPGCKMQIEQNRRNGGIRSRVNENGSQAPL</sequence>
<name>A0AA40FKF4_9HYME</name>
<feature type="compositionally biased region" description="Polar residues" evidence="1">
    <location>
        <begin position="45"/>
        <end position="55"/>
    </location>
</feature>
<keyword evidence="3" id="KW-1185">Reference proteome</keyword>
<dbReference type="Proteomes" id="UP001177670">
    <property type="component" value="Unassembled WGS sequence"/>
</dbReference>
<reference evidence="2" key="1">
    <citation type="submission" date="2021-10" db="EMBL/GenBank/DDBJ databases">
        <title>Melipona bicolor Genome sequencing and assembly.</title>
        <authorList>
            <person name="Araujo N.S."/>
            <person name="Arias M.C."/>
        </authorList>
    </citation>
    <scope>NUCLEOTIDE SEQUENCE</scope>
    <source>
        <strain evidence="2">USP_2M_L1-L4_2017</strain>
        <tissue evidence="2">Whole body</tissue>
    </source>
</reference>
<evidence type="ECO:0000313" key="3">
    <source>
        <dbReference type="Proteomes" id="UP001177670"/>
    </source>
</evidence>
<dbReference type="AlphaFoldDB" id="A0AA40FKF4"/>
<gene>
    <name evidence="2" type="ORF">K0M31_012521</name>
</gene>
<evidence type="ECO:0000313" key="2">
    <source>
        <dbReference type="EMBL" id="KAK1120542.1"/>
    </source>
</evidence>
<accession>A0AA40FKF4</accession>